<evidence type="ECO:0008006" key="4">
    <source>
        <dbReference type="Google" id="ProtNLM"/>
    </source>
</evidence>
<keyword evidence="1" id="KW-0812">Transmembrane</keyword>
<feature type="transmembrane region" description="Helical" evidence="1">
    <location>
        <begin position="74"/>
        <end position="94"/>
    </location>
</feature>
<organism evidence="2 3">
    <name type="scientific">Humibacillus xanthopallidus</name>
    <dbReference type="NCBI Taxonomy" id="412689"/>
    <lineage>
        <taxon>Bacteria</taxon>
        <taxon>Bacillati</taxon>
        <taxon>Actinomycetota</taxon>
        <taxon>Actinomycetes</taxon>
        <taxon>Micrococcales</taxon>
        <taxon>Intrasporangiaceae</taxon>
        <taxon>Humibacillus</taxon>
    </lineage>
</organism>
<feature type="transmembrane region" description="Helical" evidence="1">
    <location>
        <begin position="24"/>
        <end position="43"/>
    </location>
</feature>
<protein>
    <recommendedName>
        <fullName evidence="4">Signal peptidase I</fullName>
    </recommendedName>
</protein>
<evidence type="ECO:0000256" key="1">
    <source>
        <dbReference type="SAM" id="Phobius"/>
    </source>
</evidence>
<dbReference type="EMBL" id="VFQF01000001">
    <property type="protein sequence ID" value="TQN48045.1"/>
    <property type="molecule type" value="Genomic_DNA"/>
</dbReference>
<name>A0A543PVE1_9MICO</name>
<gene>
    <name evidence="2" type="ORF">FHX52_1168</name>
</gene>
<accession>A0A543PVE1</accession>
<dbReference type="Pfam" id="PF18936">
    <property type="entry name" value="DUF5684"/>
    <property type="match status" value="1"/>
</dbReference>
<dbReference type="AlphaFoldDB" id="A0A543PVE1"/>
<dbReference type="Proteomes" id="UP000320085">
    <property type="component" value="Unassembled WGS sequence"/>
</dbReference>
<evidence type="ECO:0000313" key="2">
    <source>
        <dbReference type="EMBL" id="TQN48045.1"/>
    </source>
</evidence>
<dbReference type="RefSeq" id="WP_141820729.1">
    <property type="nucleotide sequence ID" value="NZ_BAAAQC010000018.1"/>
</dbReference>
<feature type="transmembrane region" description="Helical" evidence="1">
    <location>
        <begin position="106"/>
        <end position="125"/>
    </location>
</feature>
<keyword evidence="1" id="KW-1133">Transmembrane helix</keyword>
<reference evidence="2 3" key="1">
    <citation type="submission" date="2019-06" db="EMBL/GenBank/DDBJ databases">
        <title>Sequencing the genomes of 1000 actinobacteria strains.</title>
        <authorList>
            <person name="Klenk H.-P."/>
        </authorList>
    </citation>
    <scope>NUCLEOTIDE SEQUENCE [LARGE SCALE GENOMIC DNA]</scope>
    <source>
        <strain evidence="2 3">DSM 21776</strain>
    </source>
</reference>
<dbReference type="InterPro" id="IPR043739">
    <property type="entry name" value="DUF5684"/>
</dbReference>
<proteinExistence type="predicted"/>
<evidence type="ECO:0000313" key="3">
    <source>
        <dbReference type="Proteomes" id="UP000320085"/>
    </source>
</evidence>
<sequence>MASLSTVATLVADTTTTSAQTGPAFVGGLLGYVIAAVALMGVFRKAGEPAWAAWVPFYNSYVITRIAGYNPWMFLLLFIPIVNFVFSIMIALGVGRAFGKGGAFSFFLLWLLAIIGYFVVGYGSAQFVGRGGAPALGGDKRQALV</sequence>
<keyword evidence="1" id="KW-0472">Membrane</keyword>
<dbReference type="OrthoDB" id="3637276at2"/>
<comment type="caution">
    <text evidence="2">The sequence shown here is derived from an EMBL/GenBank/DDBJ whole genome shotgun (WGS) entry which is preliminary data.</text>
</comment>